<feature type="domain" description="F-box" evidence="1">
    <location>
        <begin position="26"/>
        <end position="63"/>
    </location>
</feature>
<dbReference type="Proteomes" id="UP001237642">
    <property type="component" value="Unassembled WGS sequence"/>
</dbReference>
<proteinExistence type="predicted"/>
<comment type="caution">
    <text evidence="2">The sequence shown here is derived from an EMBL/GenBank/DDBJ whole genome shotgun (WGS) entry which is preliminary data.</text>
</comment>
<dbReference type="EMBL" id="JAUIZM010000011">
    <property type="protein sequence ID" value="KAK1357854.1"/>
    <property type="molecule type" value="Genomic_DNA"/>
</dbReference>
<dbReference type="SUPFAM" id="SSF81383">
    <property type="entry name" value="F-box domain"/>
    <property type="match status" value="1"/>
</dbReference>
<keyword evidence="3" id="KW-1185">Reference proteome</keyword>
<dbReference type="PANTHER" id="PTHR31639">
    <property type="entry name" value="F-BOX PROTEIN-LIKE"/>
    <property type="match status" value="1"/>
</dbReference>
<reference evidence="2" key="1">
    <citation type="submission" date="2023-02" db="EMBL/GenBank/DDBJ databases">
        <title>Genome of toxic invasive species Heracleum sosnowskyi carries increased number of genes despite the absence of recent whole-genome duplications.</title>
        <authorList>
            <person name="Schelkunov M."/>
            <person name="Shtratnikova V."/>
            <person name="Makarenko M."/>
            <person name="Klepikova A."/>
            <person name="Omelchenko D."/>
            <person name="Novikova G."/>
            <person name="Obukhova E."/>
            <person name="Bogdanov V."/>
            <person name="Penin A."/>
            <person name="Logacheva M."/>
        </authorList>
    </citation>
    <scope>NUCLEOTIDE SEQUENCE</scope>
    <source>
        <strain evidence="2">Hsosn_3</strain>
        <tissue evidence="2">Leaf</tissue>
    </source>
</reference>
<accession>A0AAD8H153</accession>
<dbReference type="Gene3D" id="1.20.1280.50">
    <property type="match status" value="1"/>
</dbReference>
<dbReference type="AlphaFoldDB" id="A0AAD8H153"/>
<protein>
    <submittedName>
        <fullName evidence="2">F-box domain-containing protein</fullName>
    </submittedName>
</protein>
<sequence length="131" mass="15403">MAKSYRRNVQYIEEGIVNDLPPEDIISELPQHLQETILGFQPLRDVVRTSVLSRKWRHCWTMIPHLIFEDDFVDRIMNKLIRFEDPKLKACKLVSVINNILRLHNGPILKFSLSFGEHDCDPQIIHDSIDQ</sequence>
<dbReference type="Pfam" id="PF00646">
    <property type="entry name" value="F-box"/>
    <property type="match status" value="1"/>
</dbReference>
<reference evidence="2" key="2">
    <citation type="submission" date="2023-05" db="EMBL/GenBank/DDBJ databases">
        <authorList>
            <person name="Schelkunov M.I."/>
        </authorList>
    </citation>
    <scope>NUCLEOTIDE SEQUENCE</scope>
    <source>
        <strain evidence="2">Hsosn_3</strain>
        <tissue evidence="2">Leaf</tissue>
    </source>
</reference>
<evidence type="ECO:0000313" key="2">
    <source>
        <dbReference type="EMBL" id="KAK1357854.1"/>
    </source>
</evidence>
<dbReference type="PANTHER" id="PTHR31639:SF237">
    <property type="entry name" value="F-BOX DOMAIN-CONTAINING PROTEIN"/>
    <property type="match status" value="1"/>
</dbReference>
<evidence type="ECO:0000259" key="1">
    <source>
        <dbReference type="Pfam" id="PF00646"/>
    </source>
</evidence>
<dbReference type="InterPro" id="IPR053781">
    <property type="entry name" value="F-box_AtFBL13-like"/>
</dbReference>
<dbReference type="InterPro" id="IPR001810">
    <property type="entry name" value="F-box_dom"/>
</dbReference>
<organism evidence="2 3">
    <name type="scientific">Heracleum sosnowskyi</name>
    <dbReference type="NCBI Taxonomy" id="360622"/>
    <lineage>
        <taxon>Eukaryota</taxon>
        <taxon>Viridiplantae</taxon>
        <taxon>Streptophyta</taxon>
        <taxon>Embryophyta</taxon>
        <taxon>Tracheophyta</taxon>
        <taxon>Spermatophyta</taxon>
        <taxon>Magnoliopsida</taxon>
        <taxon>eudicotyledons</taxon>
        <taxon>Gunneridae</taxon>
        <taxon>Pentapetalae</taxon>
        <taxon>asterids</taxon>
        <taxon>campanulids</taxon>
        <taxon>Apiales</taxon>
        <taxon>Apiaceae</taxon>
        <taxon>Apioideae</taxon>
        <taxon>apioid superclade</taxon>
        <taxon>Tordylieae</taxon>
        <taxon>Tordyliinae</taxon>
        <taxon>Heracleum</taxon>
    </lineage>
</organism>
<dbReference type="CDD" id="cd22160">
    <property type="entry name" value="F-box_AtFBL13-like"/>
    <property type="match status" value="1"/>
</dbReference>
<dbReference type="InterPro" id="IPR036047">
    <property type="entry name" value="F-box-like_dom_sf"/>
</dbReference>
<evidence type="ECO:0000313" key="3">
    <source>
        <dbReference type="Proteomes" id="UP001237642"/>
    </source>
</evidence>
<gene>
    <name evidence="2" type="ORF">POM88_051110</name>
</gene>
<name>A0AAD8H153_9APIA</name>